<feature type="region of interest" description="Disordered" evidence="10">
    <location>
        <begin position="617"/>
        <end position="637"/>
    </location>
</feature>
<dbReference type="STRING" id="1193182.BN11_2260004"/>
<dbReference type="NCBIfam" id="TIGR00916">
    <property type="entry name" value="2A0604s01"/>
    <property type="match status" value="1"/>
</dbReference>
<dbReference type="HAMAP" id="MF_01463_B">
    <property type="entry name" value="SecD_B"/>
    <property type="match status" value="1"/>
</dbReference>
<comment type="subcellular location">
    <subcellularLocation>
        <location evidence="1 9">Cell membrane</location>
        <topology evidence="1 9">Multi-pass membrane protein</topology>
    </subcellularLocation>
</comment>
<gene>
    <name evidence="9 14" type="primary">secD</name>
    <name evidence="14" type="ORF">BN11_2260004</name>
</gene>
<keyword evidence="5 9" id="KW-0653">Protein transport</keyword>
<feature type="region of interest" description="Disordered" evidence="10">
    <location>
        <begin position="132"/>
        <end position="250"/>
    </location>
</feature>
<dbReference type="Pfam" id="PF02355">
    <property type="entry name" value="SecD_SecF_C"/>
    <property type="match status" value="1"/>
</dbReference>
<dbReference type="InterPro" id="IPR048631">
    <property type="entry name" value="SecD_1st"/>
</dbReference>
<dbReference type="AlphaFoldDB" id="W6JWK6"/>
<dbReference type="RefSeq" id="WP_048698483.1">
    <property type="nucleotide sequence ID" value="NZ_HG764815.1"/>
</dbReference>
<feature type="domain" description="Protein translocase subunit SecDF P1" evidence="12">
    <location>
        <begin position="71"/>
        <end position="127"/>
    </location>
</feature>
<evidence type="ECO:0000313" key="15">
    <source>
        <dbReference type="Proteomes" id="UP000035763"/>
    </source>
</evidence>
<evidence type="ECO:0000256" key="3">
    <source>
        <dbReference type="ARBA" id="ARBA00022475"/>
    </source>
</evidence>
<dbReference type="PANTHER" id="PTHR30081:SF1">
    <property type="entry name" value="PROTEIN TRANSLOCASE SUBUNIT SECD"/>
    <property type="match status" value="1"/>
</dbReference>
<dbReference type="PANTHER" id="PTHR30081">
    <property type="entry name" value="PROTEIN-EXPORT MEMBRANE PROTEIN SEC"/>
    <property type="match status" value="1"/>
</dbReference>
<keyword evidence="2 9" id="KW-0813">Transport</keyword>
<dbReference type="EMBL" id="CAJA01000142">
    <property type="protein sequence ID" value="CCH73015.1"/>
    <property type="molecule type" value="Genomic_DNA"/>
</dbReference>
<dbReference type="SUPFAM" id="SSF82866">
    <property type="entry name" value="Multidrug efflux transporter AcrB transmembrane domain"/>
    <property type="match status" value="1"/>
</dbReference>
<dbReference type="InterPro" id="IPR005791">
    <property type="entry name" value="SecD"/>
</dbReference>
<dbReference type="Gene3D" id="1.20.1640.10">
    <property type="entry name" value="Multidrug efflux transporter AcrB transmembrane domain"/>
    <property type="match status" value="1"/>
</dbReference>
<comment type="caution">
    <text evidence="9">Lacks conserved residue(s) required for the propagation of feature annotation.</text>
</comment>
<keyword evidence="15" id="KW-1185">Reference proteome</keyword>
<dbReference type="Proteomes" id="UP000035763">
    <property type="component" value="Unassembled WGS sequence"/>
</dbReference>
<evidence type="ECO:0000256" key="2">
    <source>
        <dbReference type="ARBA" id="ARBA00022448"/>
    </source>
</evidence>
<name>W6JWK6_9MICO</name>
<organism evidence="14 15">
    <name type="scientific">Nostocoides australiense Ben110</name>
    <dbReference type="NCBI Taxonomy" id="1193182"/>
    <lineage>
        <taxon>Bacteria</taxon>
        <taxon>Bacillati</taxon>
        <taxon>Actinomycetota</taxon>
        <taxon>Actinomycetes</taxon>
        <taxon>Micrococcales</taxon>
        <taxon>Intrasporangiaceae</taxon>
        <taxon>Nostocoides</taxon>
    </lineage>
</organism>
<feature type="transmembrane region" description="Helical" evidence="9">
    <location>
        <begin position="482"/>
        <end position="503"/>
    </location>
</feature>
<keyword evidence="3 9" id="KW-1003">Cell membrane</keyword>
<dbReference type="InterPro" id="IPR048634">
    <property type="entry name" value="SecD_SecF_C"/>
</dbReference>
<feature type="domain" description="Protein export membrane protein SecD/SecF C-terminal" evidence="11">
    <location>
        <begin position="412"/>
        <end position="583"/>
    </location>
</feature>
<feature type="transmembrane region" description="Helical" evidence="9">
    <location>
        <begin position="531"/>
        <end position="549"/>
    </location>
</feature>
<evidence type="ECO:0000259" key="11">
    <source>
        <dbReference type="Pfam" id="PF02355"/>
    </source>
</evidence>
<evidence type="ECO:0000259" key="12">
    <source>
        <dbReference type="Pfam" id="PF21760"/>
    </source>
</evidence>
<dbReference type="InterPro" id="IPR055344">
    <property type="entry name" value="SecD_SecF_C_bact"/>
</dbReference>
<keyword evidence="4 9" id="KW-0812">Transmembrane</keyword>
<evidence type="ECO:0000256" key="5">
    <source>
        <dbReference type="ARBA" id="ARBA00022927"/>
    </source>
</evidence>
<feature type="transmembrane region" description="Helical" evidence="9">
    <location>
        <begin position="452"/>
        <end position="476"/>
    </location>
</feature>
<evidence type="ECO:0000313" key="14">
    <source>
        <dbReference type="EMBL" id="CCH73015.1"/>
    </source>
</evidence>
<evidence type="ECO:0000256" key="1">
    <source>
        <dbReference type="ARBA" id="ARBA00004651"/>
    </source>
</evidence>
<dbReference type="GO" id="GO:0015450">
    <property type="term" value="F:protein-transporting ATPase activity"/>
    <property type="evidence" value="ECO:0007669"/>
    <property type="project" value="InterPro"/>
</dbReference>
<dbReference type="Pfam" id="PF22599">
    <property type="entry name" value="SecDF_P1_head"/>
    <property type="match status" value="1"/>
</dbReference>
<dbReference type="InterPro" id="IPR054384">
    <property type="entry name" value="SecDF_P1_head"/>
</dbReference>
<dbReference type="GO" id="GO:0065002">
    <property type="term" value="P:intracellular protein transmembrane transport"/>
    <property type="evidence" value="ECO:0007669"/>
    <property type="project" value="UniProtKB-UniRule"/>
</dbReference>
<evidence type="ECO:0000256" key="8">
    <source>
        <dbReference type="ARBA" id="ARBA00023136"/>
    </source>
</evidence>
<dbReference type="NCBIfam" id="TIGR01129">
    <property type="entry name" value="secD"/>
    <property type="match status" value="1"/>
</dbReference>
<evidence type="ECO:0000256" key="6">
    <source>
        <dbReference type="ARBA" id="ARBA00022989"/>
    </source>
</evidence>
<feature type="transmembrane region" description="Helical" evidence="9">
    <location>
        <begin position="425"/>
        <end position="445"/>
    </location>
</feature>
<dbReference type="OrthoDB" id="5240379at2"/>
<dbReference type="GO" id="GO:0043952">
    <property type="term" value="P:protein transport by the Sec complex"/>
    <property type="evidence" value="ECO:0007669"/>
    <property type="project" value="UniProtKB-UniRule"/>
</dbReference>
<evidence type="ECO:0000256" key="10">
    <source>
        <dbReference type="SAM" id="MobiDB-lite"/>
    </source>
</evidence>
<keyword evidence="7 9" id="KW-0811">Translocation</keyword>
<evidence type="ECO:0000256" key="7">
    <source>
        <dbReference type="ARBA" id="ARBA00023010"/>
    </source>
</evidence>
<feature type="compositionally biased region" description="Low complexity" evidence="10">
    <location>
        <begin position="144"/>
        <end position="239"/>
    </location>
</feature>
<dbReference type="Pfam" id="PF21760">
    <property type="entry name" value="SecD_1st"/>
    <property type="match status" value="1"/>
</dbReference>
<accession>W6JWK6</accession>
<feature type="compositionally biased region" description="Polar residues" evidence="10">
    <location>
        <begin position="132"/>
        <end position="143"/>
    </location>
</feature>
<dbReference type="GO" id="GO:0005886">
    <property type="term" value="C:plasma membrane"/>
    <property type="evidence" value="ECO:0007669"/>
    <property type="project" value="UniProtKB-SubCell"/>
</dbReference>
<keyword evidence="8 9" id="KW-0472">Membrane</keyword>
<dbReference type="GO" id="GO:0006605">
    <property type="term" value="P:protein targeting"/>
    <property type="evidence" value="ECO:0007669"/>
    <property type="project" value="UniProtKB-UniRule"/>
</dbReference>
<comment type="similarity">
    <text evidence="9">Belongs to the SecD/SecF family. SecD subfamily.</text>
</comment>
<keyword evidence="6 9" id="KW-1133">Transmembrane helix</keyword>
<evidence type="ECO:0000256" key="4">
    <source>
        <dbReference type="ARBA" id="ARBA00022692"/>
    </source>
</evidence>
<comment type="caution">
    <text evidence="14">The sequence shown here is derived from an EMBL/GenBank/DDBJ whole genome shotgun (WGS) entry which is preliminary data.</text>
</comment>
<evidence type="ECO:0000259" key="13">
    <source>
        <dbReference type="Pfam" id="PF22599"/>
    </source>
</evidence>
<feature type="transmembrane region" description="Helical" evidence="9">
    <location>
        <begin position="555"/>
        <end position="583"/>
    </location>
</feature>
<comment type="subunit">
    <text evidence="9">Forms a complex with SecF. Part of the essential Sec protein translocation apparatus which comprises SecA, SecYEG and auxiliary proteins SecDF. Other proteins may also be involved.</text>
</comment>
<dbReference type="Gene3D" id="3.30.1360.200">
    <property type="match status" value="1"/>
</dbReference>
<feature type="domain" description="SecDF P1 head subdomain" evidence="13">
    <location>
        <begin position="297"/>
        <end position="406"/>
    </location>
</feature>
<dbReference type="InterPro" id="IPR022813">
    <property type="entry name" value="SecD/SecF_arch_bac"/>
</dbReference>
<proteinExistence type="inferred from homology"/>
<feature type="compositionally biased region" description="Polar residues" evidence="10">
    <location>
        <begin position="240"/>
        <end position="250"/>
    </location>
</feature>
<protein>
    <recommendedName>
        <fullName evidence="9">Protein translocase subunit SecD</fullName>
    </recommendedName>
</protein>
<sequence length="637" mass="66475">MARQQSKPDTEKRTLLGFFALVLALAALLGGAHIWGTAALNPKLGLDLKGGTQLVLSPRLADGQTVTSDQVAQARDIIAERVDSQGVSGAEVTTQGENNIVVSIPENPSRQQEDNLRRSSALQFRPVLQAQYTATTPQPSATVGSNETATGSATSSGSATGSASGSATSRSSSSNSSAADDATSRSTQTTASRSKRAATSTSSASASGSASESASESASDSGSASESESGSGSATSSESPTPSGKPTSATDLAWITPELTKQFDELDCSKPGVLDNLVDDATKPMVTCSTDGLEKFILGPVVVGGKDISNAVAGYQLAPNGQMTNTVEIQLTFDSAAAKKYGELSIEMLALPSPQNRLASTLDSRVIVAPQFNEAIPGGQASITGGFTFEQAQDLAKQLKFGALPISFDLETRSQISPTLGEEQLRLGLIAGLIGLGLVVLYSLFQYHALGLVTVASIFVAALLTYLVITILGWAQNYRLDMAGVTGLIVAIGVTADSFIVYFERIRDEVREGRTLRTAVDTGWKRARRTILAADGVNFLGALVLYLLASSSVRGFAFTLGLTTLIDILVVFMFTHPLVALLARRKFFAEGHKASGLDPERLGAKVRYVGRGQFAGPRTATRSAVTTPTAASEGSRA</sequence>
<feature type="compositionally biased region" description="Polar residues" evidence="10">
    <location>
        <begin position="620"/>
        <end position="637"/>
    </location>
</feature>
<evidence type="ECO:0000256" key="9">
    <source>
        <dbReference type="HAMAP-Rule" id="MF_01463"/>
    </source>
</evidence>
<dbReference type="Gene3D" id="3.30.70.3220">
    <property type="match status" value="1"/>
</dbReference>
<reference evidence="14 15" key="1">
    <citation type="journal article" date="2013" name="ISME J.">
        <title>A metabolic model for members of the genus Tetrasphaera involved in enhanced biological phosphorus removal.</title>
        <authorList>
            <person name="Kristiansen R."/>
            <person name="Nguyen H.T.T."/>
            <person name="Saunders A.M."/>
            <person name="Nielsen J.L."/>
            <person name="Wimmer R."/>
            <person name="Le V.Q."/>
            <person name="McIlroy S.J."/>
            <person name="Petrovski S."/>
            <person name="Seviour R.J."/>
            <person name="Calteau A."/>
            <person name="Nielsen K.L."/>
            <person name="Nielsen P.H."/>
        </authorList>
    </citation>
    <scope>NUCLEOTIDE SEQUENCE [LARGE SCALE GENOMIC DNA]</scope>
    <source>
        <strain evidence="14 15">Ben110</strain>
    </source>
</reference>
<comment type="function">
    <text evidence="9">Part of the Sec protein translocase complex. Interacts with the SecYEG preprotein conducting channel. SecDF uses the proton motive force (PMF) to complete protein translocation after the ATP-dependent function of SecA.</text>
</comment>